<dbReference type="Pfam" id="PF12697">
    <property type="entry name" value="Abhydrolase_6"/>
    <property type="match status" value="1"/>
</dbReference>
<dbReference type="InterPro" id="IPR029058">
    <property type="entry name" value="AB_hydrolase_fold"/>
</dbReference>
<name>A0ABV5YU66_9ACTN</name>
<evidence type="ECO:0000313" key="3">
    <source>
        <dbReference type="Proteomes" id="UP001589627"/>
    </source>
</evidence>
<dbReference type="RefSeq" id="WP_378211586.1">
    <property type="nucleotide sequence ID" value="NZ_JBHLZP010000534.1"/>
</dbReference>
<dbReference type="PANTHER" id="PTHR10992">
    <property type="entry name" value="METHYLESTERASE FAMILY MEMBER"/>
    <property type="match status" value="1"/>
</dbReference>
<dbReference type="GO" id="GO:0016787">
    <property type="term" value="F:hydrolase activity"/>
    <property type="evidence" value="ECO:0007669"/>
    <property type="project" value="UniProtKB-KW"/>
</dbReference>
<dbReference type="Gene3D" id="3.40.50.1820">
    <property type="entry name" value="alpha/beta hydrolase"/>
    <property type="match status" value="1"/>
</dbReference>
<accession>A0ABV5YU66</accession>
<dbReference type="PANTHER" id="PTHR10992:SF1086">
    <property type="entry name" value="AB HYDROLASE-1 DOMAIN-CONTAINING PROTEIN"/>
    <property type="match status" value="1"/>
</dbReference>
<evidence type="ECO:0000313" key="2">
    <source>
        <dbReference type="EMBL" id="MFB9838550.1"/>
    </source>
</evidence>
<dbReference type="InterPro" id="IPR000073">
    <property type="entry name" value="AB_hydrolase_1"/>
</dbReference>
<protein>
    <submittedName>
        <fullName evidence="2">Alpha/beta fold hydrolase</fullName>
    </submittedName>
</protein>
<dbReference type="EMBL" id="JBHLZP010000534">
    <property type="protein sequence ID" value="MFB9838550.1"/>
    <property type="molecule type" value="Genomic_DNA"/>
</dbReference>
<keyword evidence="3" id="KW-1185">Reference proteome</keyword>
<gene>
    <name evidence="2" type="ORF">ACFFNX_41025</name>
</gene>
<proteinExistence type="predicted"/>
<comment type="caution">
    <text evidence="2">The sequence shown here is derived from an EMBL/GenBank/DDBJ whole genome shotgun (WGS) entry which is preliminary data.</text>
</comment>
<evidence type="ECO:0000259" key="1">
    <source>
        <dbReference type="Pfam" id="PF12697"/>
    </source>
</evidence>
<dbReference type="InterPro" id="IPR045889">
    <property type="entry name" value="MES/HNL"/>
</dbReference>
<feature type="domain" description="AB hydrolase-1" evidence="1">
    <location>
        <begin position="5"/>
        <end position="241"/>
    </location>
</feature>
<keyword evidence="2" id="KW-0378">Hydrolase</keyword>
<sequence>MATYVLVPGFWLGGWVWEAVGARLRAAGHEVHQVTLTGLGDRAHLATPEVGIETHTLDVVNTLRYGDLREVILVGHSGGGLPVAQAADRVSERLTRVVYLESVPLPDGTRQFDVNPPEARTEIERRVAEEGEGWRLPPPPFAEVAEDPRNLAGLNPADLRLLRERSVPQPFATATEPLRRTHRSTPVPETLIACMFAEEQVRRMIADKHPMMAGFDGVPQVVPLPTGHYPMLSRPDDTARALASLA</sequence>
<dbReference type="SUPFAM" id="SSF53474">
    <property type="entry name" value="alpha/beta-Hydrolases"/>
    <property type="match status" value="1"/>
</dbReference>
<organism evidence="2 3">
    <name type="scientific">Actinoallomurus acaciae</name>
    <dbReference type="NCBI Taxonomy" id="502577"/>
    <lineage>
        <taxon>Bacteria</taxon>
        <taxon>Bacillati</taxon>
        <taxon>Actinomycetota</taxon>
        <taxon>Actinomycetes</taxon>
        <taxon>Streptosporangiales</taxon>
        <taxon>Thermomonosporaceae</taxon>
        <taxon>Actinoallomurus</taxon>
    </lineage>
</organism>
<reference evidence="2 3" key="1">
    <citation type="submission" date="2024-09" db="EMBL/GenBank/DDBJ databases">
        <authorList>
            <person name="Sun Q."/>
            <person name="Mori K."/>
        </authorList>
    </citation>
    <scope>NUCLEOTIDE SEQUENCE [LARGE SCALE GENOMIC DNA]</scope>
    <source>
        <strain evidence="2 3">TBRC 0563</strain>
    </source>
</reference>
<dbReference type="Proteomes" id="UP001589627">
    <property type="component" value="Unassembled WGS sequence"/>
</dbReference>